<organism evidence="1 2">
    <name type="scientific">Paragonimus skrjabini miyazakii</name>
    <dbReference type="NCBI Taxonomy" id="59628"/>
    <lineage>
        <taxon>Eukaryota</taxon>
        <taxon>Metazoa</taxon>
        <taxon>Spiralia</taxon>
        <taxon>Lophotrochozoa</taxon>
        <taxon>Platyhelminthes</taxon>
        <taxon>Trematoda</taxon>
        <taxon>Digenea</taxon>
        <taxon>Plagiorchiida</taxon>
        <taxon>Troglotremata</taxon>
        <taxon>Troglotrematidae</taxon>
        <taxon>Paragonimus</taxon>
    </lineage>
</organism>
<dbReference type="Proteomes" id="UP000822476">
    <property type="component" value="Unassembled WGS sequence"/>
</dbReference>
<evidence type="ECO:0000313" key="1">
    <source>
        <dbReference type="EMBL" id="KAF7255184.1"/>
    </source>
</evidence>
<accession>A0A8S9YK48</accession>
<protein>
    <submittedName>
        <fullName evidence="1">Uncharacterized protein</fullName>
    </submittedName>
</protein>
<dbReference type="AlphaFoldDB" id="A0A8S9YK48"/>
<gene>
    <name evidence="1" type="ORF">EG68_08098</name>
</gene>
<comment type="caution">
    <text evidence="1">The sequence shown here is derived from an EMBL/GenBank/DDBJ whole genome shotgun (WGS) entry which is preliminary data.</text>
</comment>
<name>A0A8S9YK48_9TREM</name>
<sequence>MPSVKQITDCSQVVLNFTLDKSVLATATERFSQMPIDNSAG</sequence>
<reference evidence="1" key="1">
    <citation type="submission" date="2019-07" db="EMBL/GenBank/DDBJ databases">
        <title>Annotation for the trematode Paragonimus miyazaki's.</title>
        <authorList>
            <person name="Choi Y.-J."/>
        </authorList>
    </citation>
    <scope>NUCLEOTIDE SEQUENCE</scope>
    <source>
        <strain evidence="1">Japan</strain>
    </source>
</reference>
<proteinExistence type="predicted"/>
<evidence type="ECO:0000313" key="2">
    <source>
        <dbReference type="Proteomes" id="UP000822476"/>
    </source>
</evidence>
<dbReference type="EMBL" id="JTDE01004225">
    <property type="protein sequence ID" value="KAF7255184.1"/>
    <property type="molecule type" value="Genomic_DNA"/>
</dbReference>
<keyword evidence="2" id="KW-1185">Reference proteome</keyword>